<dbReference type="EMBL" id="BAEN01000002">
    <property type="protein sequence ID" value="GAC12657.1"/>
    <property type="molecule type" value="Genomic_DNA"/>
</dbReference>
<feature type="domain" description="CBS" evidence="3">
    <location>
        <begin position="81"/>
        <end position="139"/>
    </location>
</feature>
<dbReference type="CDD" id="cd04584">
    <property type="entry name" value="CBS_pair_AcuB_like"/>
    <property type="match status" value="1"/>
</dbReference>
<feature type="domain" description="CBS" evidence="3">
    <location>
        <begin position="7"/>
        <end position="62"/>
    </location>
</feature>
<dbReference type="PANTHER" id="PTHR43080:SF2">
    <property type="entry name" value="CBS DOMAIN-CONTAINING PROTEIN"/>
    <property type="match status" value="1"/>
</dbReference>
<accession>K6Y303</accession>
<keyword evidence="5" id="KW-1185">Reference proteome</keyword>
<dbReference type="SUPFAM" id="SSF54631">
    <property type="entry name" value="CBS-domain pair"/>
    <property type="match status" value="1"/>
</dbReference>
<evidence type="ECO:0000313" key="5">
    <source>
        <dbReference type="Proteomes" id="UP000006334"/>
    </source>
</evidence>
<dbReference type="OrthoDB" id="9794094at2"/>
<dbReference type="SMART" id="SM00116">
    <property type="entry name" value="CBS"/>
    <property type="match status" value="2"/>
</dbReference>
<name>K6Y303_9ALTE</name>
<evidence type="ECO:0000313" key="4">
    <source>
        <dbReference type="EMBL" id="GAC12657.1"/>
    </source>
</evidence>
<comment type="caution">
    <text evidence="4">The sequence shown here is derived from an EMBL/GenBank/DDBJ whole genome shotgun (WGS) entry which is preliminary data.</text>
</comment>
<dbReference type="InterPro" id="IPR046342">
    <property type="entry name" value="CBS_dom_sf"/>
</dbReference>
<dbReference type="STRING" id="1127673.GLIP_0002"/>
<dbReference type="Gene3D" id="3.10.580.10">
    <property type="entry name" value="CBS-domain"/>
    <property type="match status" value="1"/>
</dbReference>
<dbReference type="eggNOG" id="COG0517">
    <property type="taxonomic scope" value="Bacteria"/>
</dbReference>
<dbReference type="PANTHER" id="PTHR43080">
    <property type="entry name" value="CBS DOMAIN-CONTAINING PROTEIN CBSX3, MITOCHONDRIAL"/>
    <property type="match status" value="1"/>
</dbReference>
<proteinExistence type="predicted"/>
<organism evidence="4 5">
    <name type="scientific">Aliiglaciecola lipolytica E3</name>
    <dbReference type="NCBI Taxonomy" id="1127673"/>
    <lineage>
        <taxon>Bacteria</taxon>
        <taxon>Pseudomonadati</taxon>
        <taxon>Pseudomonadota</taxon>
        <taxon>Gammaproteobacteria</taxon>
        <taxon>Alteromonadales</taxon>
        <taxon>Alteromonadaceae</taxon>
        <taxon>Aliiglaciecola</taxon>
    </lineage>
</organism>
<sequence length="142" mass="16275">MKIEKIMTKEIVSVQMDNTLAHVKQLFENHKFHHLLVIENKKLVGILSDRDFLKAISPNIDTAMESIKDVASLNKRVHQIMSRKLVTLHPNNGLFSAIQTFNKHRVSCIPVVTSDNQAVGILSWRDVFTYIETKQLEKLLAQ</sequence>
<protein>
    <submittedName>
        <fullName evidence="4">Acetoin utilization protein AcuB</fullName>
    </submittedName>
</protein>
<keyword evidence="1 2" id="KW-0129">CBS domain</keyword>
<evidence type="ECO:0000259" key="3">
    <source>
        <dbReference type="PROSITE" id="PS51371"/>
    </source>
</evidence>
<evidence type="ECO:0000256" key="1">
    <source>
        <dbReference type="ARBA" id="ARBA00023122"/>
    </source>
</evidence>
<dbReference type="Proteomes" id="UP000006334">
    <property type="component" value="Unassembled WGS sequence"/>
</dbReference>
<dbReference type="PROSITE" id="PS51371">
    <property type="entry name" value="CBS"/>
    <property type="match status" value="2"/>
</dbReference>
<gene>
    <name evidence="4" type="primary">acuB</name>
    <name evidence="4" type="ORF">GLIP_0002</name>
</gene>
<dbReference type="Pfam" id="PF00571">
    <property type="entry name" value="CBS"/>
    <property type="match status" value="2"/>
</dbReference>
<dbReference type="InterPro" id="IPR000644">
    <property type="entry name" value="CBS_dom"/>
</dbReference>
<evidence type="ECO:0000256" key="2">
    <source>
        <dbReference type="PROSITE-ProRule" id="PRU00703"/>
    </source>
</evidence>
<dbReference type="InterPro" id="IPR051257">
    <property type="entry name" value="Diverse_CBS-Domain"/>
</dbReference>
<reference evidence="4 5" key="1">
    <citation type="journal article" date="2017" name="Antonie Van Leeuwenhoek">
        <title>Rhizobium rhizosphaerae sp. nov., a novel species isolated from rice rhizosphere.</title>
        <authorList>
            <person name="Zhao J.J."/>
            <person name="Zhang J."/>
            <person name="Zhang R.J."/>
            <person name="Zhang C.W."/>
            <person name="Yin H.Q."/>
            <person name="Zhang X.X."/>
        </authorList>
    </citation>
    <scope>NUCLEOTIDE SEQUENCE [LARGE SCALE GENOMIC DNA]</scope>
    <source>
        <strain evidence="4 5">E3</strain>
    </source>
</reference>
<dbReference type="AlphaFoldDB" id="K6Y303"/>